<comment type="similarity">
    <text evidence="2">Belongs to the EamA transporter family.</text>
</comment>
<evidence type="ECO:0000256" key="4">
    <source>
        <dbReference type="ARBA" id="ARBA00022989"/>
    </source>
</evidence>
<sequence>MEATWRWVLVTAVAPVAWGSTYYVTREFLPADHPLFGAAVRALPAGLLLLLVCRTLPRGAWWWRSLVLGVLNTSGFFALVYLAAQLLPTSVAAVVMATSPVTMMLVAWAVLGRRPALLPVAGALLGIAGVVTMLLTGGGAVSVAGVAASVAAMLLSSVGYVLAQKWGGEVPVLASTAWQLVAGGLVILPVAVLVEGAPPVLDAPAVAGFAYVSLVATALAFTAWFTGLRHLDAGTVGLVGLLNPVTGVLLGTALAAEALTGRQAAGIALVLVGIAAGRPSRRRGTYRTRPPACAATAKPTAVRTQASTSSSGTGTTTANTRCSGWEAISPTATALGSTRQSATPSSTVPTMCPTTKTTAATAETGCASVAATRAPTDAGGCPTAAPASATWSDATTKNRLVNPSQDTTAATRPSTGRAAAAARPTISTPSGSVSRAR</sequence>
<comment type="subcellular location">
    <subcellularLocation>
        <location evidence="1">Membrane</location>
        <topology evidence="1">Multi-pass membrane protein</topology>
    </subcellularLocation>
</comment>
<dbReference type="EMBL" id="CP053564">
    <property type="protein sequence ID" value="QJY48858.1"/>
    <property type="molecule type" value="Genomic_DNA"/>
</dbReference>
<feature type="domain" description="EamA" evidence="8">
    <location>
        <begin position="6"/>
        <end position="134"/>
    </location>
</feature>
<dbReference type="InterPro" id="IPR050638">
    <property type="entry name" value="AA-Vitamin_Transporters"/>
</dbReference>
<dbReference type="PANTHER" id="PTHR32322">
    <property type="entry name" value="INNER MEMBRANE TRANSPORTER"/>
    <property type="match status" value="1"/>
</dbReference>
<name>A0A6M6JLK8_9PSEU</name>
<organism evidence="9 10">
    <name type="scientific">Pseudonocardia broussonetiae</name>
    <dbReference type="NCBI Taxonomy" id="2736640"/>
    <lineage>
        <taxon>Bacteria</taxon>
        <taxon>Bacillati</taxon>
        <taxon>Actinomycetota</taxon>
        <taxon>Actinomycetes</taxon>
        <taxon>Pseudonocardiales</taxon>
        <taxon>Pseudonocardiaceae</taxon>
        <taxon>Pseudonocardia</taxon>
    </lineage>
</organism>
<feature type="compositionally biased region" description="Polar residues" evidence="6">
    <location>
        <begin position="389"/>
        <end position="414"/>
    </location>
</feature>
<feature type="region of interest" description="Disordered" evidence="6">
    <location>
        <begin position="280"/>
        <end position="352"/>
    </location>
</feature>
<dbReference type="SUPFAM" id="SSF103481">
    <property type="entry name" value="Multidrug resistance efflux transporter EmrE"/>
    <property type="match status" value="2"/>
</dbReference>
<proteinExistence type="inferred from homology"/>
<dbReference type="GO" id="GO:0016020">
    <property type="term" value="C:membrane"/>
    <property type="evidence" value="ECO:0007669"/>
    <property type="project" value="UniProtKB-SubCell"/>
</dbReference>
<reference evidence="9 10" key="1">
    <citation type="submission" date="2020-05" db="EMBL/GenBank/DDBJ databases">
        <authorList>
            <person name="Mo P."/>
        </authorList>
    </citation>
    <scope>NUCLEOTIDE SEQUENCE [LARGE SCALE GENOMIC DNA]</scope>
    <source>
        <strain evidence="9 10">Gen01</strain>
    </source>
</reference>
<dbReference type="Proteomes" id="UP000505377">
    <property type="component" value="Chromosome"/>
</dbReference>
<evidence type="ECO:0000259" key="8">
    <source>
        <dbReference type="Pfam" id="PF00892"/>
    </source>
</evidence>
<keyword evidence="10" id="KW-1185">Reference proteome</keyword>
<gene>
    <name evidence="9" type="ORF">HOP40_26320</name>
</gene>
<feature type="transmembrane region" description="Helical" evidence="7">
    <location>
        <begin position="90"/>
        <end position="111"/>
    </location>
</feature>
<feature type="transmembrane region" description="Helical" evidence="7">
    <location>
        <begin position="206"/>
        <end position="226"/>
    </location>
</feature>
<feature type="transmembrane region" description="Helical" evidence="7">
    <location>
        <begin position="170"/>
        <end position="194"/>
    </location>
</feature>
<feature type="transmembrane region" description="Helical" evidence="7">
    <location>
        <begin position="116"/>
        <end position="135"/>
    </location>
</feature>
<evidence type="ECO:0000256" key="3">
    <source>
        <dbReference type="ARBA" id="ARBA00022692"/>
    </source>
</evidence>
<feature type="domain" description="EamA" evidence="8">
    <location>
        <begin position="145"/>
        <end position="275"/>
    </location>
</feature>
<evidence type="ECO:0000256" key="2">
    <source>
        <dbReference type="ARBA" id="ARBA00007362"/>
    </source>
</evidence>
<evidence type="ECO:0000256" key="6">
    <source>
        <dbReference type="SAM" id="MobiDB-lite"/>
    </source>
</evidence>
<keyword evidence="3 7" id="KW-0812">Transmembrane</keyword>
<feature type="transmembrane region" description="Helical" evidence="7">
    <location>
        <begin position="233"/>
        <end position="254"/>
    </location>
</feature>
<dbReference type="InterPro" id="IPR037185">
    <property type="entry name" value="EmrE-like"/>
</dbReference>
<dbReference type="InterPro" id="IPR000620">
    <property type="entry name" value="EamA_dom"/>
</dbReference>
<feature type="transmembrane region" description="Helical" evidence="7">
    <location>
        <begin position="65"/>
        <end position="84"/>
    </location>
</feature>
<dbReference type="Pfam" id="PF00892">
    <property type="entry name" value="EamA"/>
    <property type="match status" value="2"/>
</dbReference>
<feature type="transmembrane region" description="Helical" evidence="7">
    <location>
        <begin position="35"/>
        <end position="53"/>
    </location>
</feature>
<feature type="compositionally biased region" description="Polar residues" evidence="6">
    <location>
        <begin position="330"/>
        <end position="346"/>
    </location>
</feature>
<accession>A0A6M6JLK8</accession>
<keyword evidence="5 7" id="KW-0472">Membrane</keyword>
<dbReference type="AlphaFoldDB" id="A0A6M6JLK8"/>
<evidence type="ECO:0000313" key="9">
    <source>
        <dbReference type="EMBL" id="QJY48858.1"/>
    </source>
</evidence>
<dbReference type="PANTHER" id="PTHR32322:SF2">
    <property type="entry name" value="EAMA DOMAIN-CONTAINING PROTEIN"/>
    <property type="match status" value="1"/>
</dbReference>
<protein>
    <submittedName>
        <fullName evidence="9">EamA family transporter</fullName>
    </submittedName>
</protein>
<feature type="region of interest" description="Disordered" evidence="6">
    <location>
        <begin position="374"/>
        <end position="437"/>
    </location>
</feature>
<dbReference type="RefSeq" id="WP_172163292.1">
    <property type="nucleotide sequence ID" value="NZ_CP053564.1"/>
</dbReference>
<evidence type="ECO:0000256" key="1">
    <source>
        <dbReference type="ARBA" id="ARBA00004141"/>
    </source>
</evidence>
<feature type="transmembrane region" description="Helical" evidence="7">
    <location>
        <begin position="141"/>
        <end position="163"/>
    </location>
</feature>
<dbReference type="KEGG" id="pbro:HOP40_26320"/>
<evidence type="ECO:0000256" key="5">
    <source>
        <dbReference type="ARBA" id="ARBA00023136"/>
    </source>
</evidence>
<feature type="compositionally biased region" description="Polar residues" evidence="6">
    <location>
        <begin position="425"/>
        <end position="437"/>
    </location>
</feature>
<keyword evidence="4 7" id="KW-1133">Transmembrane helix</keyword>
<evidence type="ECO:0000313" key="10">
    <source>
        <dbReference type="Proteomes" id="UP000505377"/>
    </source>
</evidence>
<feature type="transmembrane region" description="Helical" evidence="7">
    <location>
        <begin position="260"/>
        <end position="277"/>
    </location>
</feature>
<evidence type="ECO:0000256" key="7">
    <source>
        <dbReference type="SAM" id="Phobius"/>
    </source>
</evidence>
<feature type="compositionally biased region" description="Low complexity" evidence="6">
    <location>
        <begin position="287"/>
        <end position="317"/>
    </location>
</feature>